<dbReference type="OrthoDB" id="9809788at2"/>
<evidence type="ECO:0000313" key="3">
    <source>
        <dbReference type="Proteomes" id="UP000236327"/>
    </source>
</evidence>
<gene>
    <name evidence="2" type="ORF">A8V01_04480</name>
</gene>
<organism evidence="2 3">
    <name type="scientific">Novosphingobium guangzhouense</name>
    <dbReference type="NCBI Taxonomy" id="1850347"/>
    <lineage>
        <taxon>Bacteria</taxon>
        <taxon>Pseudomonadati</taxon>
        <taxon>Pseudomonadota</taxon>
        <taxon>Alphaproteobacteria</taxon>
        <taxon>Sphingomonadales</taxon>
        <taxon>Sphingomonadaceae</taxon>
        <taxon>Novosphingobium</taxon>
    </lineage>
</organism>
<protein>
    <submittedName>
        <fullName evidence="2">Extensin</fullName>
    </submittedName>
</protein>
<keyword evidence="3" id="KW-1185">Reference proteome</keyword>
<evidence type="ECO:0000313" key="2">
    <source>
        <dbReference type="EMBL" id="PNU05084.1"/>
    </source>
</evidence>
<reference evidence="2 3" key="1">
    <citation type="submission" date="2016-05" db="EMBL/GenBank/DDBJ databases">
        <title>Complete genome sequence of Novosphingobium guangzhouense SA925(T).</title>
        <authorList>
            <person name="Sha S."/>
        </authorList>
    </citation>
    <scope>NUCLEOTIDE SEQUENCE [LARGE SCALE GENOMIC DNA]</scope>
    <source>
        <strain evidence="2 3">SA925</strain>
    </source>
</reference>
<dbReference type="InterPro" id="IPR009683">
    <property type="entry name" value="Extensin-like_C"/>
</dbReference>
<feature type="domain" description="Extensin-like C-terminal" evidence="1">
    <location>
        <begin position="62"/>
        <end position="240"/>
    </location>
</feature>
<dbReference type="RefSeq" id="WP_103095747.1">
    <property type="nucleotide sequence ID" value="NZ_LYMM01000029.1"/>
</dbReference>
<dbReference type="Proteomes" id="UP000236327">
    <property type="component" value="Unassembled WGS sequence"/>
</dbReference>
<evidence type="ECO:0000259" key="1">
    <source>
        <dbReference type="Pfam" id="PF06904"/>
    </source>
</evidence>
<dbReference type="AlphaFoldDB" id="A0A2K2G233"/>
<dbReference type="EMBL" id="LYMM01000029">
    <property type="protein sequence ID" value="PNU05084.1"/>
    <property type="molecule type" value="Genomic_DNA"/>
</dbReference>
<accession>A0A2K2G233</accession>
<sequence>MTLSLFDRIVLVLLLVGTVALMGRAWLHDHPAHDPWAPLSLEDGDGWATGRKLSALRSDLQTCRAFLERSGIPAAMLPAQGTGQCRRDDRKPLSAPARLDVALRPAGAQATCAVDAGLAWWLRNGVEPAAGALLDASVVGIEHLGTVNCRRIGGGDTGSWSEHATGNAIDIAAFVLSDGRRISVARDWQRQDARGTFLRTVRDSACRSFGTVLSPDYNAAHADHLHLDQAHRVGGWSACR</sequence>
<proteinExistence type="predicted"/>
<name>A0A2K2G233_9SPHN</name>
<dbReference type="Pfam" id="PF06904">
    <property type="entry name" value="Extensin-like_C"/>
    <property type="match status" value="1"/>
</dbReference>
<comment type="caution">
    <text evidence="2">The sequence shown here is derived from an EMBL/GenBank/DDBJ whole genome shotgun (WGS) entry which is preliminary data.</text>
</comment>